<dbReference type="Gene3D" id="3.30.40.10">
    <property type="entry name" value="Zinc/RING finger domain, C3HC4 (zinc finger)"/>
    <property type="match status" value="2"/>
</dbReference>
<dbReference type="GO" id="GO:0006357">
    <property type="term" value="P:regulation of transcription by RNA polymerase II"/>
    <property type="evidence" value="ECO:0007669"/>
    <property type="project" value="TreeGrafter"/>
</dbReference>
<name>A0A976QVU1_THEOR</name>
<evidence type="ECO:0000259" key="6">
    <source>
        <dbReference type="SMART" id="SM00249"/>
    </source>
</evidence>
<dbReference type="Pfam" id="PF00628">
    <property type="entry name" value="PHD"/>
    <property type="match status" value="1"/>
</dbReference>
<organism evidence="7 8">
    <name type="scientific">Theileria orientalis</name>
    <dbReference type="NCBI Taxonomy" id="68886"/>
    <lineage>
        <taxon>Eukaryota</taxon>
        <taxon>Sar</taxon>
        <taxon>Alveolata</taxon>
        <taxon>Apicomplexa</taxon>
        <taxon>Aconoidasida</taxon>
        <taxon>Piroplasmida</taxon>
        <taxon>Theileriidae</taxon>
        <taxon>Theileria</taxon>
    </lineage>
</organism>
<dbReference type="SMART" id="SM00249">
    <property type="entry name" value="PHD"/>
    <property type="match status" value="6"/>
</dbReference>
<accession>A0A976QVU1</accession>
<evidence type="ECO:0000256" key="4">
    <source>
        <dbReference type="SAM" id="Coils"/>
    </source>
</evidence>
<feature type="domain" description="Zinc finger PHD-type" evidence="6">
    <location>
        <begin position="1176"/>
        <end position="1221"/>
    </location>
</feature>
<feature type="compositionally biased region" description="Basic and acidic residues" evidence="5">
    <location>
        <begin position="1275"/>
        <end position="1289"/>
    </location>
</feature>
<sequence>MSNTAPDVNTSSDSADPVVLHSDLEFTTVDEKPSDYVSALVRYESFRFEKNMTATARDILNESCSDYYSSILNVSSIENAASSGCNCDAVTDLLKARSFELSETADSPLSYQEVPETYEFDADPSNTCDICYSSLGDLSKSTCKTCKTTSHTNCLLNSCNTITELAPVHIKEDQGSTEGGSQGQNNFEYLCKICAAKFGPYKKPRCCICNLRGGVMNLTEKLYYHPFCVYYSYDVLYPYFNNNLILSNAQMFKRLLNSLSEETKANYEERKCQICSYHTGVTIKCKYLTCKNHMHARCIMESYKDDSMTSSSERKEEEQESNNGSDLKHKIRQDKNGLVLFMMIKHTSNLGARNMLFKASFCREHTSKKYINYSIYKQLVNQSILTAADGTSYSKYRHVIDEILKQYFVKSTNINFKIETNVNIPNIVNTDDHVKKRRKLDDILINLESKLNENEDESKKVKEKGYTKEKGDVSMGLQEDLVIFETTETALEKKADHQKVEGEPKDDKDKKEEEDLKVQKVLWQKFDIFNPINFNPFTPNYYRREGTGLLGGVGAAGNSKATARELLTSIQDTHDDAPLLSVLLYNKEVKDNILPLNSILFDNIKSNRELAICYQQKILTSCSGIIEYLNILNRSLTYREDDEMQIFVLFENVVANYLLVYSINRKVLSSLNSDEFNTQMQYDLKALLTNTTVRDSAMKENTLFNHVNVYGIKDDIKYIHSILSSSGGGGGSMSKSKQFTKKLKLSHKVKLNNFEMELLKRSILEIRNINYIKLIVVNNLTSIPTYRSNGGMCAPPNAYMEEKYVNYIDWNKILHNIKNLYESNDASTPLKYDEYRLLTHFNSEFEREREHVTGTMVDNQPSYMNNEYKFIEGELDRVNTDLIKIKNKLHEKILEYCSEHCSDHDKQMKDRTQLNRYEFNEYYYYVLYNMSKLFSVKNKLNLPSTDSVEIKSFKKETLPIKKIATGQHVGEGIEDESRFCQVCYNEEENNINVLIKCARCLIVVHKYCYNVPISKILRNTEYLCNRCEYEKKQLSSQYQSNYKKFSILCYICRRGSGPLTRLKDEWYHPFCYLVVLMTSSGKTYVENRERSTEATADNHKSALYMRDETMEEGPVDTHDGESSASHENHRDNETNYETKLEEDHYIQVDEKNELKNQDTVEYSGVHRETVKVVDKMCIVCGIKDGVLVECNLCTTKFHPFCAYFQGFKFELVGGNSCTPCYTSTKISIVCNSHFTLSEVDNAKGGEGSDTANVDGHDDKHDGVKSKGHGGGLKANDGKNKRPGKSHESTAGHGVKKGKHKEVVSKETEQRKDVIPEKDEQAVGMEIITTVMSNRYRRYINRDVNDTIYDKDKKKRIIHNTPTTLDEISYDAEPKQQAESTCSVCFRDSGDVCCTSCNTYVHSSCYPQEISNSFRCDQCTYAAQSSKDKKTIYCYICLNSDAMLIMLSDNMYYHASCKIVYNCLDCMGPDTYYLPEKDKYELNTGNKKAVRNKMYLDKGNGAEEFQKSKDDVECGCNICAGEYGLMVYCYKRKCSLKFHPNCAIKNKLVLEVYFTTEGMKCISLCHEHSLLHNTVGAGLKNLLRLRVQLMMTKNIFKDLYDQNVVLKSMLRKRNEIYNVMYPLDKIYKS</sequence>
<evidence type="ECO:0000313" key="7">
    <source>
        <dbReference type="EMBL" id="UKK02790.2"/>
    </source>
</evidence>
<feature type="region of interest" description="Disordered" evidence="5">
    <location>
        <begin position="1241"/>
        <end position="1315"/>
    </location>
</feature>
<feature type="domain" description="Zinc finger PHD-type" evidence="6">
    <location>
        <begin position="979"/>
        <end position="1028"/>
    </location>
</feature>
<gene>
    <name evidence="7" type="ORF">MACK_002887</name>
</gene>
<dbReference type="EMBL" id="CP056072">
    <property type="protein sequence ID" value="UKK02790.2"/>
    <property type="molecule type" value="Genomic_DNA"/>
</dbReference>
<dbReference type="Proteomes" id="UP000244811">
    <property type="component" value="Chromosome 4"/>
</dbReference>
<dbReference type="InterPro" id="IPR013083">
    <property type="entry name" value="Znf_RING/FYVE/PHD"/>
</dbReference>
<protein>
    <recommendedName>
        <fullName evidence="6">Zinc finger PHD-type domain-containing protein</fullName>
    </recommendedName>
</protein>
<feature type="region of interest" description="Disordered" evidence="5">
    <location>
        <begin position="1111"/>
        <end position="1136"/>
    </location>
</feature>
<reference evidence="7" key="1">
    <citation type="submission" date="2022-07" db="EMBL/GenBank/DDBJ databases">
        <title>Evaluation of T. orientalis genome assembly methods using nanopore sequencing and analysis of variation between genomes.</title>
        <authorList>
            <person name="Yam J."/>
            <person name="Micallef M.L."/>
            <person name="Liu M."/>
            <person name="Djordjevic S.P."/>
            <person name="Bogema D.R."/>
            <person name="Jenkins C."/>
        </authorList>
    </citation>
    <scope>NUCLEOTIDE SEQUENCE</scope>
    <source>
        <strain evidence="7">Goon Nure</strain>
    </source>
</reference>
<proteinExistence type="predicted"/>
<feature type="region of interest" description="Disordered" evidence="5">
    <location>
        <begin position="493"/>
        <end position="514"/>
    </location>
</feature>
<dbReference type="InterPro" id="IPR011011">
    <property type="entry name" value="Znf_FYVE_PHD"/>
</dbReference>
<dbReference type="InterPro" id="IPR019787">
    <property type="entry name" value="Znf_PHD-finger"/>
</dbReference>
<dbReference type="Pfam" id="PF13832">
    <property type="entry name" value="zf-HC5HC2H_2"/>
    <property type="match status" value="2"/>
</dbReference>
<feature type="domain" description="Zinc finger PHD-type" evidence="6">
    <location>
        <begin position="127"/>
        <end position="195"/>
    </location>
</feature>
<feature type="compositionally biased region" description="Basic and acidic residues" evidence="5">
    <location>
        <begin position="1254"/>
        <end position="1264"/>
    </location>
</feature>
<dbReference type="InterPro" id="IPR050701">
    <property type="entry name" value="Histone_Mod_Regulator"/>
</dbReference>
<keyword evidence="4" id="KW-0175">Coiled coil</keyword>
<feature type="domain" description="Zinc finger PHD-type" evidence="6">
    <location>
        <begin position="1514"/>
        <end position="1564"/>
    </location>
</feature>
<evidence type="ECO:0000256" key="1">
    <source>
        <dbReference type="ARBA" id="ARBA00022723"/>
    </source>
</evidence>
<feature type="compositionally biased region" description="Basic and acidic residues" evidence="5">
    <location>
        <begin position="1300"/>
        <end position="1315"/>
    </location>
</feature>
<dbReference type="PANTHER" id="PTHR13793">
    <property type="entry name" value="PHD FINGER PROTEINS"/>
    <property type="match status" value="1"/>
</dbReference>
<dbReference type="CDD" id="cd15489">
    <property type="entry name" value="PHD_SF"/>
    <property type="match status" value="1"/>
</dbReference>
<feature type="coiled-coil region" evidence="4">
    <location>
        <begin position="437"/>
        <end position="464"/>
    </location>
</feature>
<keyword evidence="3" id="KW-0862">Zinc</keyword>
<feature type="region of interest" description="Disordered" evidence="5">
    <location>
        <begin position="309"/>
        <end position="328"/>
    </location>
</feature>
<dbReference type="PANTHER" id="PTHR13793:SF107">
    <property type="entry name" value="BROMODOMAIN-CONTAINING PROTEIN HOMOLOG"/>
    <property type="match status" value="1"/>
</dbReference>
<evidence type="ECO:0000313" key="8">
    <source>
        <dbReference type="Proteomes" id="UP000244811"/>
    </source>
</evidence>
<feature type="compositionally biased region" description="Basic and acidic residues" evidence="5">
    <location>
        <begin position="1115"/>
        <end position="1136"/>
    </location>
</feature>
<keyword evidence="1" id="KW-0479">Metal-binding</keyword>
<feature type="domain" description="Zinc finger PHD-type" evidence="6">
    <location>
        <begin position="1380"/>
        <end position="1419"/>
    </location>
</feature>
<dbReference type="InterPro" id="IPR001965">
    <property type="entry name" value="Znf_PHD"/>
</dbReference>
<feature type="domain" description="Zinc finger PHD-type" evidence="6">
    <location>
        <begin position="271"/>
        <end position="366"/>
    </location>
</feature>
<evidence type="ECO:0000256" key="2">
    <source>
        <dbReference type="ARBA" id="ARBA00022771"/>
    </source>
</evidence>
<evidence type="ECO:0000256" key="3">
    <source>
        <dbReference type="ARBA" id="ARBA00022833"/>
    </source>
</evidence>
<dbReference type="GO" id="GO:0008270">
    <property type="term" value="F:zinc ion binding"/>
    <property type="evidence" value="ECO:0007669"/>
    <property type="project" value="UniProtKB-KW"/>
</dbReference>
<keyword evidence="2" id="KW-0863">Zinc-finger</keyword>
<evidence type="ECO:0000256" key="5">
    <source>
        <dbReference type="SAM" id="MobiDB-lite"/>
    </source>
</evidence>
<dbReference type="SUPFAM" id="SSF57903">
    <property type="entry name" value="FYVE/PHD zinc finger"/>
    <property type="match status" value="1"/>
</dbReference>